<feature type="transmembrane region" description="Helical" evidence="2">
    <location>
        <begin position="7"/>
        <end position="27"/>
    </location>
</feature>
<keyword evidence="2" id="KW-1133">Transmembrane helix</keyword>
<feature type="region of interest" description="Disordered" evidence="1">
    <location>
        <begin position="46"/>
        <end position="74"/>
    </location>
</feature>
<sequence>MKKKNKYLIYFSLIFSAFLVSSLLPSFDFTSNSIVIGDEINISDYQSDDSGSNDDFSESTSNPSMEFPKSSPTPSEFSECYSNSSDGYANCTLGCFTIVPVDGDYISFKKSSNSLFNDLFNFANDSGFTQCIAKYLVYKKNTSEFIGFMGLRVNEDFTDKIALISFENRSLDTVLVQFSISSENITTFTAFDRSSGIEMSDRTVISSYGAFESLDDIDLEDILLIDDLVGFLHFRFITVKREFDGLEMISNVSLNED</sequence>
<comment type="caution">
    <text evidence="3">The sequence shown here is derived from an EMBL/GenBank/DDBJ whole genome shotgun (WGS) entry which is preliminary data.</text>
</comment>
<protein>
    <submittedName>
        <fullName evidence="3">Uncharacterized protein</fullName>
    </submittedName>
</protein>
<dbReference type="AlphaFoldDB" id="X0V365"/>
<organism evidence="3">
    <name type="scientific">marine sediment metagenome</name>
    <dbReference type="NCBI Taxonomy" id="412755"/>
    <lineage>
        <taxon>unclassified sequences</taxon>
        <taxon>metagenomes</taxon>
        <taxon>ecological metagenomes</taxon>
    </lineage>
</organism>
<name>X0V365_9ZZZZ</name>
<dbReference type="EMBL" id="BARS01018492">
    <property type="protein sequence ID" value="GAF95080.1"/>
    <property type="molecule type" value="Genomic_DNA"/>
</dbReference>
<keyword evidence="2" id="KW-0472">Membrane</keyword>
<evidence type="ECO:0000256" key="1">
    <source>
        <dbReference type="SAM" id="MobiDB-lite"/>
    </source>
</evidence>
<proteinExistence type="predicted"/>
<feature type="non-terminal residue" evidence="3">
    <location>
        <position position="257"/>
    </location>
</feature>
<feature type="compositionally biased region" description="Polar residues" evidence="1">
    <location>
        <begin position="58"/>
        <end position="74"/>
    </location>
</feature>
<reference evidence="3" key="1">
    <citation type="journal article" date="2014" name="Front. Microbiol.">
        <title>High frequency of phylogenetically diverse reductive dehalogenase-homologous genes in deep subseafloor sedimentary metagenomes.</title>
        <authorList>
            <person name="Kawai M."/>
            <person name="Futagami T."/>
            <person name="Toyoda A."/>
            <person name="Takaki Y."/>
            <person name="Nishi S."/>
            <person name="Hori S."/>
            <person name="Arai W."/>
            <person name="Tsubouchi T."/>
            <person name="Morono Y."/>
            <person name="Uchiyama I."/>
            <person name="Ito T."/>
            <person name="Fujiyama A."/>
            <person name="Inagaki F."/>
            <person name="Takami H."/>
        </authorList>
    </citation>
    <scope>NUCLEOTIDE SEQUENCE</scope>
    <source>
        <strain evidence="3">Expedition CK06-06</strain>
    </source>
</reference>
<gene>
    <name evidence="3" type="ORF">S01H1_30082</name>
</gene>
<keyword evidence="2" id="KW-0812">Transmembrane</keyword>
<evidence type="ECO:0000313" key="3">
    <source>
        <dbReference type="EMBL" id="GAF95080.1"/>
    </source>
</evidence>
<evidence type="ECO:0000256" key="2">
    <source>
        <dbReference type="SAM" id="Phobius"/>
    </source>
</evidence>
<accession>X0V365</accession>